<dbReference type="Proteomes" id="UP000006180">
    <property type="component" value="Chromosome"/>
</dbReference>
<protein>
    <submittedName>
        <fullName evidence="3">Putative membrane-bound adenylate class-3/4/guanylyl cyclase</fullName>
    </submittedName>
</protein>
<accession>I3X8H6</accession>
<feature type="transmembrane region" description="Helical" evidence="2">
    <location>
        <begin position="36"/>
        <end position="57"/>
    </location>
</feature>
<feature type="region of interest" description="Disordered" evidence="1">
    <location>
        <begin position="1"/>
        <end position="31"/>
    </location>
</feature>
<dbReference type="EMBL" id="CP003563">
    <property type="protein sequence ID" value="AFL52182.1"/>
    <property type="molecule type" value="Genomic_DNA"/>
</dbReference>
<gene>
    <name evidence="3" type="ORF">USDA257_c36300</name>
</gene>
<reference evidence="3 4" key="1">
    <citation type="journal article" date="2012" name="J. Bacteriol.">
        <title>Complete genome sequence of the broad-host-range strain Sinorhizobium fredii USDA257.</title>
        <authorList>
            <person name="Schuldes J."/>
            <person name="Rodriguez Orbegoso M."/>
            <person name="Schmeisser C."/>
            <person name="Krishnan H.B."/>
            <person name="Daniel R."/>
            <person name="Streit W.R."/>
        </authorList>
    </citation>
    <scope>NUCLEOTIDE SEQUENCE [LARGE SCALE GENOMIC DNA]</scope>
    <source>
        <strain evidence="3 4">USDA 257</strain>
    </source>
</reference>
<evidence type="ECO:0000313" key="4">
    <source>
        <dbReference type="Proteomes" id="UP000006180"/>
    </source>
</evidence>
<evidence type="ECO:0000256" key="1">
    <source>
        <dbReference type="SAM" id="MobiDB-lite"/>
    </source>
</evidence>
<keyword evidence="2" id="KW-0472">Membrane</keyword>
<dbReference type="STRING" id="1185652.USDA257_c36300"/>
<keyword evidence="2" id="KW-1133">Transmembrane helix</keyword>
<evidence type="ECO:0000256" key="2">
    <source>
        <dbReference type="SAM" id="Phobius"/>
    </source>
</evidence>
<dbReference type="HOGENOM" id="CLU_1585386_0_0_5"/>
<sequence length="168" mass="18871">MGCRKGIPCNPPALRRLRDPARQPPARRQRGGRRDAPFVVVSYFLISVASVVTVRLLPGRSWLKTLFVILDTLLTSSCSSISASSSTVFWCSSFQASSSQDHDRTRRGALKADQRRLNLSRFFSPFIVSELQERGETLGLERHNAAIMFVDLRDFTSSAETAPARNWR</sequence>
<proteinExistence type="predicted"/>
<keyword evidence="2" id="KW-0812">Transmembrane</keyword>
<dbReference type="eggNOG" id="COG2114">
    <property type="taxonomic scope" value="Bacteria"/>
</dbReference>
<organism evidence="3 4">
    <name type="scientific">Sinorhizobium fredii (strain USDA 257)</name>
    <dbReference type="NCBI Taxonomy" id="1185652"/>
    <lineage>
        <taxon>Bacteria</taxon>
        <taxon>Pseudomonadati</taxon>
        <taxon>Pseudomonadota</taxon>
        <taxon>Alphaproteobacteria</taxon>
        <taxon>Hyphomicrobiales</taxon>
        <taxon>Rhizobiaceae</taxon>
        <taxon>Sinorhizobium/Ensifer group</taxon>
        <taxon>Sinorhizobium</taxon>
    </lineage>
</organism>
<evidence type="ECO:0000313" key="3">
    <source>
        <dbReference type="EMBL" id="AFL52182.1"/>
    </source>
</evidence>
<dbReference type="KEGG" id="sfd:USDA257_c36300"/>
<name>I3X8H6_SINF2</name>
<dbReference type="AlphaFoldDB" id="I3X8H6"/>